<reference evidence="1 2" key="2">
    <citation type="journal article" date="2018" name="New Phytol.">
        <title>High intraspecific genome diversity in the model arbuscular mycorrhizal symbiont Rhizophagus irregularis.</title>
        <authorList>
            <person name="Chen E.C.H."/>
            <person name="Morin E."/>
            <person name="Beaudet D."/>
            <person name="Noel J."/>
            <person name="Yildirir G."/>
            <person name="Ndikumana S."/>
            <person name="Charron P."/>
            <person name="St-Onge C."/>
            <person name="Giorgi J."/>
            <person name="Kruger M."/>
            <person name="Marton T."/>
            <person name="Ropars J."/>
            <person name="Grigoriev I.V."/>
            <person name="Hainaut M."/>
            <person name="Henrissat B."/>
            <person name="Roux C."/>
            <person name="Martin F."/>
            <person name="Corradi N."/>
        </authorList>
    </citation>
    <scope>NUCLEOTIDE SEQUENCE [LARGE SCALE GENOMIC DNA]</scope>
    <source>
        <strain evidence="1 2">DAOM 197198</strain>
    </source>
</reference>
<dbReference type="EMBL" id="AUPC02000117">
    <property type="protein sequence ID" value="POG70717.1"/>
    <property type="molecule type" value="Genomic_DNA"/>
</dbReference>
<accession>A0A2P4PZ88</accession>
<dbReference type="AlphaFoldDB" id="A0A2P4PZ88"/>
<comment type="caution">
    <text evidence="1">The sequence shown here is derived from an EMBL/GenBank/DDBJ whole genome shotgun (WGS) entry which is preliminary data.</text>
</comment>
<sequence>MRQQSNTYEKWKQKKGVTPVENFDIAMDQCIGKVSSNIEEFEENGTGEFESSSIKEFEGSNTKESKARKLVNIIE</sequence>
<gene>
    <name evidence="1" type="ORF">GLOIN_2v1775583</name>
</gene>
<organism evidence="1 2">
    <name type="scientific">Rhizophagus irregularis (strain DAOM 181602 / DAOM 197198 / MUCL 43194)</name>
    <name type="common">Arbuscular mycorrhizal fungus</name>
    <name type="synonym">Glomus intraradices</name>
    <dbReference type="NCBI Taxonomy" id="747089"/>
    <lineage>
        <taxon>Eukaryota</taxon>
        <taxon>Fungi</taxon>
        <taxon>Fungi incertae sedis</taxon>
        <taxon>Mucoromycota</taxon>
        <taxon>Glomeromycotina</taxon>
        <taxon>Glomeromycetes</taxon>
        <taxon>Glomerales</taxon>
        <taxon>Glomeraceae</taxon>
        <taxon>Rhizophagus</taxon>
    </lineage>
</organism>
<dbReference type="Proteomes" id="UP000018888">
    <property type="component" value="Unassembled WGS sequence"/>
</dbReference>
<keyword evidence="2" id="KW-1185">Reference proteome</keyword>
<reference evidence="1 2" key="1">
    <citation type="journal article" date="2013" name="Proc. Natl. Acad. Sci. U.S.A.">
        <title>Genome of an arbuscular mycorrhizal fungus provides insight into the oldest plant symbiosis.</title>
        <authorList>
            <person name="Tisserant E."/>
            <person name="Malbreil M."/>
            <person name="Kuo A."/>
            <person name="Kohler A."/>
            <person name="Symeonidi A."/>
            <person name="Balestrini R."/>
            <person name="Charron P."/>
            <person name="Duensing N."/>
            <person name="Frei Dit Frey N."/>
            <person name="Gianinazzi-Pearson V."/>
            <person name="Gilbert L.B."/>
            <person name="Handa Y."/>
            <person name="Herr J.R."/>
            <person name="Hijri M."/>
            <person name="Koul R."/>
            <person name="Kawaguchi M."/>
            <person name="Krajinski F."/>
            <person name="Lammers P.J."/>
            <person name="Masclaux F.G."/>
            <person name="Murat C."/>
            <person name="Morin E."/>
            <person name="Ndikumana S."/>
            <person name="Pagni M."/>
            <person name="Petitpierre D."/>
            <person name="Requena N."/>
            <person name="Rosikiewicz P."/>
            <person name="Riley R."/>
            <person name="Saito K."/>
            <person name="San Clemente H."/>
            <person name="Shapiro H."/>
            <person name="van Tuinen D."/>
            <person name="Becard G."/>
            <person name="Bonfante P."/>
            <person name="Paszkowski U."/>
            <person name="Shachar-Hill Y.Y."/>
            <person name="Tuskan G.A."/>
            <person name="Young P.W."/>
            <person name="Sanders I.R."/>
            <person name="Henrissat B."/>
            <person name="Rensing S.A."/>
            <person name="Grigoriev I.V."/>
            <person name="Corradi N."/>
            <person name="Roux C."/>
            <person name="Martin F."/>
        </authorList>
    </citation>
    <scope>NUCLEOTIDE SEQUENCE [LARGE SCALE GENOMIC DNA]</scope>
    <source>
        <strain evidence="1 2">DAOM 197198</strain>
    </source>
</reference>
<evidence type="ECO:0000313" key="2">
    <source>
        <dbReference type="Proteomes" id="UP000018888"/>
    </source>
</evidence>
<proteinExistence type="predicted"/>
<evidence type="ECO:0000313" key="1">
    <source>
        <dbReference type="EMBL" id="POG70717.1"/>
    </source>
</evidence>
<name>A0A2P4PZ88_RHIID</name>
<protein>
    <submittedName>
        <fullName evidence="1">Uncharacterized protein</fullName>
    </submittedName>
</protein>